<sequence length="729" mass="84839">MLSTARTPRFRNISATRLSRYDSSLISLNEKHPEDHRNPEKECFMCRQANVYIKPIGMQQERRVARRHPPILTRTQIEELRQKKTLTKKEVRKLLQCYFPEIRNVKYFQLHKYHSCCYDPKHLNLCKNHITALQHEREQHLSHEHYNNETDEDHYKSFERDDGYQNRVSFVRIKVKPTKGIPTRFLAPVALPEPLVDMLIKQVNRLENKRKAPTFCLPPINVPQTQKVYRLEQMRVHGASTVSEQLPTLVSEDDDDVDDDDNNNNNNDDEDRYSYGDNNSNEDNECVDTVNSGIRGYYGNIMGRSRIKYEETVQIKQEKQSEKPRRIITNKDLVVEDVEDLKNLFINEQIQTTVEKPVERLKKKKRKKRTKKHSHTHQVPKLNHWEVMALEQSKKEICGCRHHVQRLEANQIMYDWCRCKDHQHKEVKAKQKPILPTLEESKQITPVPKTPKVETKTIGINATEPTTTELALAYDPSTVDYDVIQETIYYRTSSGRMVKPEITNSFTYDNIVSSTNLNHHHMLTKKSEVLFMTDKGQYQPIQDDRNLPKKNRSSSTLSNAGLASNSQDLVDSETSSTNIRADRMIPISKKTILSTKNIGRTYDDDDNDDKSIQTVSPEPMQERPMNNSMQSPIIPMSQRKSSKPTFVNKRATPNYENQSTAVGNRRWFDQPLGDQNLLPVHDGRYGLIAGTSTDDYVVNSQLPDNDYTEHYARVRIPSFRRCPFNCESN</sequence>
<proteinExistence type="predicted"/>
<feature type="compositionally biased region" description="Polar residues" evidence="1">
    <location>
        <begin position="553"/>
        <end position="576"/>
    </location>
</feature>
<accession>A0A817VBG2</accession>
<name>A0A817VBG2_9BILA</name>
<organism evidence="2 4">
    <name type="scientific">Rotaria socialis</name>
    <dbReference type="NCBI Taxonomy" id="392032"/>
    <lineage>
        <taxon>Eukaryota</taxon>
        <taxon>Metazoa</taxon>
        <taxon>Spiralia</taxon>
        <taxon>Gnathifera</taxon>
        <taxon>Rotifera</taxon>
        <taxon>Eurotatoria</taxon>
        <taxon>Bdelloidea</taxon>
        <taxon>Philodinida</taxon>
        <taxon>Philodinidae</taxon>
        <taxon>Rotaria</taxon>
    </lineage>
</organism>
<evidence type="ECO:0000313" key="4">
    <source>
        <dbReference type="Proteomes" id="UP000663865"/>
    </source>
</evidence>
<dbReference type="EMBL" id="CAJNYV010000110">
    <property type="protein sequence ID" value="CAF3342370.1"/>
    <property type="molecule type" value="Genomic_DNA"/>
</dbReference>
<reference evidence="2" key="1">
    <citation type="submission" date="2021-02" db="EMBL/GenBank/DDBJ databases">
        <authorList>
            <person name="Nowell W R."/>
        </authorList>
    </citation>
    <scope>NUCLEOTIDE SEQUENCE</scope>
</reference>
<comment type="caution">
    <text evidence="2">The sequence shown here is derived from an EMBL/GenBank/DDBJ whole genome shotgun (WGS) entry which is preliminary data.</text>
</comment>
<feature type="region of interest" description="Disordered" evidence="1">
    <location>
        <begin position="600"/>
        <end position="650"/>
    </location>
</feature>
<feature type="region of interest" description="Disordered" evidence="1">
    <location>
        <begin position="240"/>
        <end position="285"/>
    </location>
</feature>
<evidence type="ECO:0000313" key="3">
    <source>
        <dbReference type="EMBL" id="CAF4469451.1"/>
    </source>
</evidence>
<dbReference type="AlphaFoldDB" id="A0A817VBG2"/>
<protein>
    <submittedName>
        <fullName evidence="2">Uncharacterized protein</fullName>
    </submittedName>
</protein>
<evidence type="ECO:0000313" key="2">
    <source>
        <dbReference type="EMBL" id="CAF3342370.1"/>
    </source>
</evidence>
<dbReference type="EMBL" id="CAJOBS010000019">
    <property type="protein sequence ID" value="CAF4469451.1"/>
    <property type="molecule type" value="Genomic_DNA"/>
</dbReference>
<dbReference type="Proteomes" id="UP000663865">
    <property type="component" value="Unassembled WGS sequence"/>
</dbReference>
<gene>
    <name evidence="2" type="ORF">KIK155_LOCUS2827</name>
    <name evidence="3" type="ORF">TOA249_LOCUS818</name>
</gene>
<feature type="region of interest" description="Disordered" evidence="1">
    <location>
        <begin position="539"/>
        <end position="576"/>
    </location>
</feature>
<feature type="compositionally biased region" description="Acidic residues" evidence="1">
    <location>
        <begin position="251"/>
        <end position="271"/>
    </location>
</feature>
<dbReference type="Proteomes" id="UP000663838">
    <property type="component" value="Unassembled WGS sequence"/>
</dbReference>
<evidence type="ECO:0000256" key="1">
    <source>
        <dbReference type="SAM" id="MobiDB-lite"/>
    </source>
</evidence>